<name>A0A2A6CMP7_PRIPA</name>
<sequence length="117" mass="12995">MRLALALLVLLCLTEAQQRQFTTRVQTSRGTVRGFRVDYGSDRNQLFYGAADIFMGIPYAQPPVGPLRFQLPRPICQYQGEVGELDFKPKCAQAESPFSPGGTSAEDCLYLNVFTPS</sequence>
<dbReference type="Pfam" id="PF00135">
    <property type="entry name" value="COesterase"/>
    <property type="match status" value="1"/>
</dbReference>
<evidence type="ECO:0000313" key="2">
    <source>
        <dbReference type="Proteomes" id="UP000005239"/>
    </source>
</evidence>
<dbReference type="InterPro" id="IPR029058">
    <property type="entry name" value="AB_hydrolase_fold"/>
</dbReference>
<organism evidence="1 2">
    <name type="scientific">Pristionchus pacificus</name>
    <name type="common">Parasitic nematode worm</name>
    <dbReference type="NCBI Taxonomy" id="54126"/>
    <lineage>
        <taxon>Eukaryota</taxon>
        <taxon>Metazoa</taxon>
        <taxon>Ecdysozoa</taxon>
        <taxon>Nematoda</taxon>
        <taxon>Chromadorea</taxon>
        <taxon>Rhabditida</taxon>
        <taxon>Rhabditina</taxon>
        <taxon>Diplogasteromorpha</taxon>
        <taxon>Diplogasteroidea</taxon>
        <taxon>Neodiplogasteridae</taxon>
        <taxon>Pristionchus</taxon>
    </lineage>
</organism>
<dbReference type="Proteomes" id="UP000005239">
    <property type="component" value="Unassembled WGS sequence"/>
</dbReference>
<accession>A0A2A6CMP7</accession>
<gene>
    <name evidence="1" type="primary">WBGene00279284</name>
</gene>
<dbReference type="PANTHER" id="PTHR11559">
    <property type="entry name" value="CARBOXYLESTERASE"/>
    <property type="match status" value="1"/>
</dbReference>
<dbReference type="PROSITE" id="PS00941">
    <property type="entry name" value="CARBOXYLESTERASE_B_2"/>
    <property type="match status" value="1"/>
</dbReference>
<dbReference type="InterPro" id="IPR002018">
    <property type="entry name" value="CarbesteraseB"/>
</dbReference>
<dbReference type="Gene3D" id="3.40.50.1820">
    <property type="entry name" value="alpha/beta hydrolase"/>
    <property type="match status" value="1"/>
</dbReference>
<dbReference type="OrthoDB" id="5842897at2759"/>
<dbReference type="SUPFAM" id="SSF53474">
    <property type="entry name" value="alpha/beta-Hydrolases"/>
    <property type="match status" value="1"/>
</dbReference>
<keyword evidence="2" id="KW-1185">Reference proteome</keyword>
<proteinExistence type="predicted"/>
<evidence type="ECO:0000313" key="1">
    <source>
        <dbReference type="EnsemblMetazoa" id="PPA40915.1"/>
    </source>
</evidence>
<reference evidence="2" key="1">
    <citation type="journal article" date="2008" name="Nat. Genet.">
        <title>The Pristionchus pacificus genome provides a unique perspective on nematode lifestyle and parasitism.</title>
        <authorList>
            <person name="Dieterich C."/>
            <person name="Clifton S.W."/>
            <person name="Schuster L.N."/>
            <person name="Chinwalla A."/>
            <person name="Delehaunty K."/>
            <person name="Dinkelacker I."/>
            <person name="Fulton L."/>
            <person name="Fulton R."/>
            <person name="Godfrey J."/>
            <person name="Minx P."/>
            <person name="Mitreva M."/>
            <person name="Roeseler W."/>
            <person name="Tian H."/>
            <person name="Witte H."/>
            <person name="Yang S.P."/>
            <person name="Wilson R.K."/>
            <person name="Sommer R.J."/>
        </authorList>
    </citation>
    <scope>NUCLEOTIDE SEQUENCE [LARGE SCALE GENOMIC DNA]</scope>
    <source>
        <strain evidence="2">PS312</strain>
    </source>
</reference>
<dbReference type="EnsemblMetazoa" id="PPA40915.1">
    <property type="protein sequence ID" value="PPA40915.1"/>
    <property type="gene ID" value="WBGene00279284"/>
</dbReference>
<dbReference type="InterPro" id="IPR050309">
    <property type="entry name" value="Type-B_Carboxylest/Lipase"/>
</dbReference>
<accession>A0A8R1UU64</accession>
<reference evidence="1" key="2">
    <citation type="submission" date="2022-06" db="UniProtKB">
        <authorList>
            <consortium name="EnsemblMetazoa"/>
        </authorList>
    </citation>
    <scope>IDENTIFICATION</scope>
    <source>
        <strain evidence="1">PS312</strain>
    </source>
</reference>
<dbReference type="AlphaFoldDB" id="A0A2A6CMP7"/>
<dbReference type="InterPro" id="IPR019819">
    <property type="entry name" value="Carboxylesterase_B_CS"/>
</dbReference>
<protein>
    <submittedName>
        <fullName evidence="1">Esterase</fullName>
    </submittedName>
</protein>